<dbReference type="PANTHER" id="PTHR48022:SF29">
    <property type="entry name" value="SUGAR TRANSPORTER, PUTATIVE (AFU_ORTHOLOGUE AFUA_6G14500)-RELATED"/>
    <property type="match status" value="1"/>
</dbReference>
<evidence type="ECO:0000256" key="3">
    <source>
        <dbReference type="ARBA" id="ARBA00022692"/>
    </source>
</evidence>
<feature type="domain" description="Major facilitator superfamily (MFS) profile" evidence="7">
    <location>
        <begin position="41"/>
        <end position="486"/>
    </location>
</feature>
<feature type="transmembrane region" description="Helical" evidence="6">
    <location>
        <begin position="141"/>
        <end position="163"/>
    </location>
</feature>
<evidence type="ECO:0000256" key="5">
    <source>
        <dbReference type="ARBA" id="ARBA00023136"/>
    </source>
</evidence>
<feature type="transmembrane region" description="Helical" evidence="6">
    <location>
        <begin position="297"/>
        <end position="319"/>
    </location>
</feature>
<proteinExistence type="inferred from homology"/>
<dbReference type="InterPro" id="IPR050360">
    <property type="entry name" value="MFS_Sugar_Transporters"/>
</dbReference>
<gene>
    <name evidence="8" type="ORF">BDU57DRAFT_505941</name>
</gene>
<evidence type="ECO:0000256" key="6">
    <source>
        <dbReference type="SAM" id="Phobius"/>
    </source>
</evidence>
<dbReference type="PANTHER" id="PTHR48022">
    <property type="entry name" value="PLASTIDIC GLUCOSE TRANSPORTER 4"/>
    <property type="match status" value="1"/>
</dbReference>
<dbReference type="Pfam" id="PF00083">
    <property type="entry name" value="Sugar_tr"/>
    <property type="match status" value="1"/>
</dbReference>
<keyword evidence="5 6" id="KW-0472">Membrane</keyword>
<dbReference type="InterPro" id="IPR005828">
    <property type="entry name" value="MFS_sugar_transport-like"/>
</dbReference>
<dbReference type="EMBL" id="ML979141">
    <property type="protein sequence ID" value="KAF1912049.1"/>
    <property type="molecule type" value="Genomic_DNA"/>
</dbReference>
<comment type="subcellular location">
    <subcellularLocation>
        <location evidence="1">Membrane</location>
        <topology evidence="1">Multi-pass membrane protein</topology>
    </subcellularLocation>
</comment>
<reference evidence="8" key="1">
    <citation type="journal article" date="2020" name="Stud. Mycol.">
        <title>101 Dothideomycetes genomes: a test case for predicting lifestyles and emergence of pathogens.</title>
        <authorList>
            <person name="Haridas S."/>
            <person name="Albert R."/>
            <person name="Binder M."/>
            <person name="Bloem J."/>
            <person name="Labutti K."/>
            <person name="Salamov A."/>
            <person name="Andreopoulos B."/>
            <person name="Baker S."/>
            <person name="Barry K."/>
            <person name="Bills G."/>
            <person name="Bluhm B."/>
            <person name="Cannon C."/>
            <person name="Castanera R."/>
            <person name="Culley D."/>
            <person name="Daum C."/>
            <person name="Ezra D."/>
            <person name="Gonzalez J."/>
            <person name="Henrissat B."/>
            <person name="Kuo A."/>
            <person name="Liang C."/>
            <person name="Lipzen A."/>
            <person name="Lutzoni F."/>
            <person name="Magnuson J."/>
            <person name="Mondo S."/>
            <person name="Nolan M."/>
            <person name="Ohm R."/>
            <person name="Pangilinan J."/>
            <person name="Park H.-J."/>
            <person name="Ramirez L."/>
            <person name="Alfaro M."/>
            <person name="Sun H."/>
            <person name="Tritt A."/>
            <person name="Yoshinaga Y."/>
            <person name="Zwiers L.-H."/>
            <person name="Turgeon B."/>
            <person name="Goodwin S."/>
            <person name="Spatafora J."/>
            <person name="Crous P."/>
            <person name="Grigoriev I."/>
        </authorList>
    </citation>
    <scope>NUCLEOTIDE SEQUENCE</scope>
    <source>
        <strain evidence="8">HMLAC05119</strain>
    </source>
</reference>
<dbReference type="FunFam" id="1.20.1250.20:FF:000117">
    <property type="entry name" value="MFS hexose transporter"/>
    <property type="match status" value="1"/>
</dbReference>
<feature type="transmembrane region" description="Helical" evidence="6">
    <location>
        <begin position="339"/>
        <end position="357"/>
    </location>
</feature>
<feature type="transmembrane region" description="Helical" evidence="6">
    <location>
        <begin position="175"/>
        <end position="197"/>
    </location>
</feature>
<dbReference type="AlphaFoldDB" id="A0A6A5Q9L7"/>
<evidence type="ECO:0000256" key="4">
    <source>
        <dbReference type="ARBA" id="ARBA00022989"/>
    </source>
</evidence>
<dbReference type="Gene3D" id="1.20.1250.20">
    <property type="entry name" value="MFS general substrate transporter like domains"/>
    <property type="match status" value="1"/>
</dbReference>
<evidence type="ECO:0000313" key="8">
    <source>
        <dbReference type="EMBL" id="KAF1912049.1"/>
    </source>
</evidence>
<protein>
    <submittedName>
        <fullName evidence="8">Hexose transporter-like protein</fullName>
    </submittedName>
</protein>
<feature type="transmembrane region" description="Helical" evidence="6">
    <location>
        <begin position="434"/>
        <end position="455"/>
    </location>
</feature>
<comment type="similarity">
    <text evidence="2">Belongs to the major facilitator superfamily. Sugar transporter (TC 2.A.1.1) family.</text>
</comment>
<sequence>MAPLGAAAAARQADPVLTRVVERDDVPWYRKPNLRRLYFLLLPTCIGIEMTSGFDSQMINTVQISPEWQAYFNHPKGALLGIMSAAYNLGAVFALPLVPYINDRFGRRWSIFLGSWIMVVASLIQALSVSGTYTKTCSMDMYIVARLLLGFGIPFCIIAGSSLMGELAYPKERPIMTSLFNALWFVGSLIAAGISFGTQGLKDDWAWRIPSILQMVPSLLQIVFVFLVPESPRFLISKDRREEAYRTLVYYHAENDQHSTFAAAEMAQIEHTIRIELENSHRSWRELVMVPGLRRRCIIGAFLGLFTQWSGNTLLSFYLNDILGLIGYNDTSFKGKINVASNSWNLVNAVIISLLVRRFPRRKMYLTCATSLLFCYIAWTISVERYTETERKEPARLTIAVIFIYQACYNIGYNALTYTYLVELFPFAQRAKGITLFQLFGRSAAFFTTFVNPIGLHEIGWRFMITYCAWLGFEIAFIYFMFPETYGRTLEELAFLFEDPALADKATMEVEKQMEWSAEQRWSRINDTMSWDLDLIVPNKFDVRTYDNDTGRASVSVTAGAVGAHGVAQEIEPAQRRHNQATRD</sequence>
<feature type="transmembrane region" description="Helical" evidence="6">
    <location>
        <begin position="110"/>
        <end position="129"/>
    </location>
</feature>
<feature type="transmembrane region" description="Helical" evidence="6">
    <location>
        <begin position="209"/>
        <end position="228"/>
    </location>
</feature>
<evidence type="ECO:0000256" key="1">
    <source>
        <dbReference type="ARBA" id="ARBA00004141"/>
    </source>
</evidence>
<dbReference type="SUPFAM" id="SSF103473">
    <property type="entry name" value="MFS general substrate transporter"/>
    <property type="match status" value="1"/>
</dbReference>
<feature type="transmembrane region" description="Helical" evidence="6">
    <location>
        <begin position="37"/>
        <end position="59"/>
    </location>
</feature>
<dbReference type="InterPro" id="IPR036259">
    <property type="entry name" value="MFS_trans_sf"/>
</dbReference>
<organism evidence="8 9">
    <name type="scientific">Ampelomyces quisqualis</name>
    <name type="common">Powdery mildew agent</name>
    <dbReference type="NCBI Taxonomy" id="50730"/>
    <lineage>
        <taxon>Eukaryota</taxon>
        <taxon>Fungi</taxon>
        <taxon>Dikarya</taxon>
        <taxon>Ascomycota</taxon>
        <taxon>Pezizomycotina</taxon>
        <taxon>Dothideomycetes</taxon>
        <taxon>Pleosporomycetidae</taxon>
        <taxon>Pleosporales</taxon>
        <taxon>Pleosporineae</taxon>
        <taxon>Phaeosphaeriaceae</taxon>
        <taxon>Ampelomyces</taxon>
    </lineage>
</organism>
<evidence type="ECO:0000313" key="9">
    <source>
        <dbReference type="Proteomes" id="UP000800096"/>
    </source>
</evidence>
<feature type="transmembrane region" description="Helical" evidence="6">
    <location>
        <begin position="79"/>
        <end position="98"/>
    </location>
</feature>
<evidence type="ECO:0000259" key="7">
    <source>
        <dbReference type="PROSITE" id="PS50850"/>
    </source>
</evidence>
<feature type="transmembrane region" description="Helical" evidence="6">
    <location>
        <begin position="461"/>
        <end position="482"/>
    </location>
</feature>
<dbReference type="OrthoDB" id="6133115at2759"/>
<name>A0A6A5Q9L7_AMPQU</name>
<dbReference type="GO" id="GO:0005351">
    <property type="term" value="F:carbohydrate:proton symporter activity"/>
    <property type="evidence" value="ECO:0007669"/>
    <property type="project" value="TreeGrafter"/>
</dbReference>
<dbReference type="Proteomes" id="UP000800096">
    <property type="component" value="Unassembled WGS sequence"/>
</dbReference>
<evidence type="ECO:0000256" key="2">
    <source>
        <dbReference type="ARBA" id="ARBA00010992"/>
    </source>
</evidence>
<keyword evidence="9" id="KW-1185">Reference proteome</keyword>
<feature type="transmembrane region" description="Helical" evidence="6">
    <location>
        <begin position="402"/>
        <end position="422"/>
    </location>
</feature>
<dbReference type="InterPro" id="IPR020846">
    <property type="entry name" value="MFS_dom"/>
</dbReference>
<keyword evidence="4 6" id="KW-1133">Transmembrane helix</keyword>
<dbReference type="PROSITE" id="PS50850">
    <property type="entry name" value="MFS"/>
    <property type="match status" value="1"/>
</dbReference>
<accession>A0A6A5Q9L7</accession>
<dbReference type="GO" id="GO:0016020">
    <property type="term" value="C:membrane"/>
    <property type="evidence" value="ECO:0007669"/>
    <property type="project" value="UniProtKB-SubCell"/>
</dbReference>
<keyword evidence="3 6" id="KW-0812">Transmembrane</keyword>